<accession>A0A2G9UDD3</accession>
<evidence type="ECO:0000313" key="2">
    <source>
        <dbReference type="EMBL" id="PIO68239.1"/>
    </source>
</evidence>
<proteinExistence type="predicted"/>
<evidence type="ECO:0000256" key="1">
    <source>
        <dbReference type="SAM" id="Phobius"/>
    </source>
</evidence>
<feature type="non-terminal residue" evidence="2">
    <location>
        <position position="1"/>
    </location>
</feature>
<name>A0A2G9UDD3_TELCI</name>
<keyword evidence="1" id="KW-0472">Membrane</keyword>
<protein>
    <recommendedName>
        <fullName evidence="4">Tetraspanin family protein</fullName>
    </recommendedName>
</protein>
<dbReference type="OrthoDB" id="5845060at2759"/>
<sequence>VVRSGWKKSDAAVKWDAQKAFNCCGLERGTQGSAECRKLQCWNHCEPCLPIIVDVTSNNLSRVGLLGLFFSFTELVGVWLAYRFRNTRDPKIDPETLFL</sequence>
<reference evidence="2 3" key="1">
    <citation type="submission" date="2015-09" db="EMBL/GenBank/DDBJ databases">
        <title>Draft genome of the parasitic nematode Teladorsagia circumcincta isolate WARC Sus (inbred).</title>
        <authorList>
            <person name="Mitreva M."/>
        </authorList>
    </citation>
    <scope>NUCLEOTIDE SEQUENCE [LARGE SCALE GENOMIC DNA]</scope>
    <source>
        <strain evidence="2 3">S</strain>
    </source>
</reference>
<gene>
    <name evidence="2" type="ORF">TELCIR_09983</name>
</gene>
<evidence type="ECO:0000313" key="3">
    <source>
        <dbReference type="Proteomes" id="UP000230423"/>
    </source>
</evidence>
<organism evidence="2 3">
    <name type="scientific">Teladorsagia circumcincta</name>
    <name type="common">Brown stomach worm</name>
    <name type="synonym">Ostertagia circumcincta</name>
    <dbReference type="NCBI Taxonomy" id="45464"/>
    <lineage>
        <taxon>Eukaryota</taxon>
        <taxon>Metazoa</taxon>
        <taxon>Ecdysozoa</taxon>
        <taxon>Nematoda</taxon>
        <taxon>Chromadorea</taxon>
        <taxon>Rhabditida</taxon>
        <taxon>Rhabditina</taxon>
        <taxon>Rhabditomorpha</taxon>
        <taxon>Strongyloidea</taxon>
        <taxon>Trichostrongylidae</taxon>
        <taxon>Teladorsagia</taxon>
    </lineage>
</organism>
<keyword evidence="1" id="KW-1133">Transmembrane helix</keyword>
<dbReference type="EMBL" id="KZ347190">
    <property type="protein sequence ID" value="PIO68239.1"/>
    <property type="molecule type" value="Genomic_DNA"/>
</dbReference>
<dbReference type="AlphaFoldDB" id="A0A2G9UDD3"/>
<keyword evidence="1" id="KW-0812">Transmembrane</keyword>
<dbReference type="Proteomes" id="UP000230423">
    <property type="component" value="Unassembled WGS sequence"/>
</dbReference>
<evidence type="ECO:0008006" key="4">
    <source>
        <dbReference type="Google" id="ProtNLM"/>
    </source>
</evidence>
<feature type="transmembrane region" description="Helical" evidence="1">
    <location>
        <begin position="63"/>
        <end position="82"/>
    </location>
</feature>
<keyword evidence="3" id="KW-1185">Reference proteome</keyword>